<dbReference type="OrthoDB" id="676979at2759"/>
<sequence>MAGGLQWAAVPIVSWIAALVFLSSWSSVALAMSLSDQVRTLVNLKSAFVNGERELHGWDIGSQSPCGWMGVTCNNVTFEVTALNLSDLALGGEISPSVGLLSSLQTLDLSQNNISGQLPVEICNCTSLIYLDLSGNNLNGEIPYLLSQLQQLDTLNLRNNKLSGPIPSSFASLSNLRHLDMQINNLSGPIPPLLYWSETLQYLMLKSNQLTGGLSDDMCKLTQLAYFNVRENKLSGPLPAGIGNCTSFQILDLSYNNFSGEIPYNIGYLQVSTLSLESNMLTGGIPDVLGLMQALVILDLSNNQLHGEIPPILGNLTSLTKLYLYNNNITGPIPMEFGNMSRLNYLELSGNGLTGEIPSELSYLTGLFELDLSDNQLSGSIPENISSLTALNILNVHGNQLSGSISPELQQLTNLTLLNLSSNHFTGSVPEEIGMIVNLDILDLSHNNLSGQVPSSISTLEHLLTIDLHGNKLNGTIPMAFGNLKSLNILDLSHNRIQGPIPPELGQLLELQYLDLSYNNLSGPIPVPLKECFSLKHLNLSYNHLSGTIPRDQVFSKFPPSSYTGNPLLCINSNSSCGMVPQQPRVIAPQPPGTLGVSATWGITISALCLLALLTIVAIRYAQPRVFLKTSNKTSQGPPSFVIFHLGMAPQSYEEMMRVTENLSEKYVIGRGGSSTVYRCSLKNGHPIAIKKLYNQFAQNVHEFETELKTLGNIKHRNLVTLRGYSMSSIGNFLFYDYMENGSLYDHLHGHVKNKLDWNIRLKIAAGAAQGLAYLHRDCKPQVVHRDVKSCNILLDADMEAHVADFGIAKNIQPARTHTSTHVLGTIGYIDPEYAQTSRLNEKSDVYSFGIVLLELLTNKMAVDDEVNLLDWVMSKLEGKTIQDVIDTHVRATCHDLDALEKTLKLALLCSKLNPSHRPSMYDVSQVLLSLLPIPSEGEYPTSKASLTANQRRYVDMYSTKHTEAISLSNSSSGDTLLYQFKEVISGKLS</sequence>
<dbReference type="GO" id="GO:0033612">
    <property type="term" value="F:receptor serine/threonine kinase binding"/>
    <property type="evidence" value="ECO:0007669"/>
    <property type="project" value="TreeGrafter"/>
</dbReference>
<evidence type="ECO:0000256" key="12">
    <source>
        <dbReference type="ARBA" id="ARBA00022840"/>
    </source>
</evidence>
<dbReference type="GO" id="GO:0009791">
    <property type="term" value="P:post-embryonic development"/>
    <property type="evidence" value="ECO:0007669"/>
    <property type="project" value="UniProtKB-ARBA"/>
</dbReference>
<dbReference type="SUPFAM" id="SSF52047">
    <property type="entry name" value="RNI-like"/>
    <property type="match status" value="1"/>
</dbReference>
<dbReference type="Gene3D" id="1.10.510.10">
    <property type="entry name" value="Transferase(Phosphotransferase) domain 1"/>
    <property type="match status" value="1"/>
</dbReference>
<dbReference type="Pfam" id="PF12799">
    <property type="entry name" value="LRR_4"/>
    <property type="match status" value="1"/>
</dbReference>
<evidence type="ECO:0000256" key="5">
    <source>
        <dbReference type="ARBA" id="ARBA00022614"/>
    </source>
</evidence>
<dbReference type="GO" id="GO:0005524">
    <property type="term" value="F:ATP binding"/>
    <property type="evidence" value="ECO:0007669"/>
    <property type="project" value="UniProtKB-UniRule"/>
</dbReference>
<dbReference type="GO" id="GO:0016020">
    <property type="term" value="C:membrane"/>
    <property type="evidence" value="ECO:0007669"/>
    <property type="project" value="UniProtKB-SubCell"/>
</dbReference>
<comment type="similarity">
    <text evidence="2">Belongs to the protein kinase superfamily. Ser/Thr protein kinase family.</text>
</comment>
<dbReference type="InterPro" id="IPR025875">
    <property type="entry name" value="Leu-rich_rpt_4"/>
</dbReference>
<keyword evidence="21" id="KW-1185">Reference proteome</keyword>
<evidence type="ECO:0000256" key="17">
    <source>
        <dbReference type="PROSITE-ProRule" id="PRU10141"/>
    </source>
</evidence>
<evidence type="ECO:0000256" key="7">
    <source>
        <dbReference type="ARBA" id="ARBA00022692"/>
    </source>
</evidence>
<dbReference type="FunFam" id="3.30.200.20:FF:000288">
    <property type="entry name" value="LRR receptor-like serine/threonine-protein kinase ERECTA"/>
    <property type="match status" value="1"/>
</dbReference>
<keyword evidence="13" id="KW-1133">Transmembrane helix</keyword>
<dbReference type="Pfam" id="PF07714">
    <property type="entry name" value="PK_Tyr_Ser-Thr"/>
    <property type="match status" value="1"/>
</dbReference>
<feature type="chain" id="PRO_5035887917" description="non-specific serine/threonine protein kinase" evidence="18">
    <location>
        <begin position="32"/>
        <end position="990"/>
    </location>
</feature>
<dbReference type="InterPro" id="IPR013210">
    <property type="entry name" value="LRR_N_plant-typ"/>
</dbReference>
<feature type="binding site" evidence="17">
    <location>
        <position position="692"/>
    </location>
    <ligand>
        <name>ATP</name>
        <dbReference type="ChEBI" id="CHEBI:30616"/>
    </ligand>
</feature>
<keyword evidence="5" id="KW-0433">Leucine-rich repeat</keyword>
<evidence type="ECO:0000256" key="10">
    <source>
        <dbReference type="ARBA" id="ARBA00022741"/>
    </source>
</evidence>
<keyword evidence="14" id="KW-0472">Membrane</keyword>
<keyword evidence="11" id="KW-0418">Kinase</keyword>
<dbReference type="Pfam" id="PF08263">
    <property type="entry name" value="LRRNT_2"/>
    <property type="match status" value="1"/>
</dbReference>
<evidence type="ECO:0000256" key="13">
    <source>
        <dbReference type="ARBA" id="ARBA00022989"/>
    </source>
</evidence>
<keyword evidence="7" id="KW-0812">Transmembrane</keyword>
<organism evidence="20 21">
    <name type="scientific">Ceratodon purpureus</name>
    <name type="common">Fire moss</name>
    <name type="synonym">Dicranum purpureum</name>
    <dbReference type="NCBI Taxonomy" id="3225"/>
    <lineage>
        <taxon>Eukaryota</taxon>
        <taxon>Viridiplantae</taxon>
        <taxon>Streptophyta</taxon>
        <taxon>Embryophyta</taxon>
        <taxon>Bryophyta</taxon>
        <taxon>Bryophytina</taxon>
        <taxon>Bryopsida</taxon>
        <taxon>Dicranidae</taxon>
        <taxon>Pseudoditrichales</taxon>
        <taxon>Ditrichaceae</taxon>
        <taxon>Ceratodon</taxon>
    </lineage>
</organism>
<dbReference type="SMART" id="SM00365">
    <property type="entry name" value="LRR_SD22"/>
    <property type="match status" value="6"/>
</dbReference>
<evidence type="ECO:0000256" key="9">
    <source>
        <dbReference type="ARBA" id="ARBA00022737"/>
    </source>
</evidence>
<evidence type="ECO:0000256" key="18">
    <source>
        <dbReference type="SAM" id="SignalP"/>
    </source>
</evidence>
<dbReference type="AlphaFoldDB" id="A0A8T0GZJ3"/>
<dbReference type="Gene3D" id="3.30.200.20">
    <property type="entry name" value="Phosphorylase Kinase, domain 1"/>
    <property type="match status" value="1"/>
</dbReference>
<dbReference type="Pfam" id="PF00560">
    <property type="entry name" value="LRR_1"/>
    <property type="match status" value="7"/>
</dbReference>
<keyword evidence="12 17" id="KW-0067">ATP-binding</keyword>
<dbReference type="InterPro" id="IPR050647">
    <property type="entry name" value="Plant_LRR-RLKs"/>
</dbReference>
<comment type="caution">
    <text evidence="20">The sequence shown here is derived from an EMBL/GenBank/DDBJ whole genome shotgun (WGS) entry which is preliminary data.</text>
</comment>
<dbReference type="SUPFAM" id="SSF52058">
    <property type="entry name" value="L domain-like"/>
    <property type="match status" value="1"/>
</dbReference>
<dbReference type="InterPro" id="IPR017441">
    <property type="entry name" value="Protein_kinase_ATP_BS"/>
</dbReference>
<protein>
    <recommendedName>
        <fullName evidence="3">non-specific serine/threonine protein kinase</fullName>
        <ecNumber evidence="3">2.7.11.1</ecNumber>
    </recommendedName>
</protein>
<dbReference type="InterPro" id="IPR000719">
    <property type="entry name" value="Prot_kinase_dom"/>
</dbReference>
<dbReference type="InterPro" id="IPR001611">
    <property type="entry name" value="Leu-rich_rpt"/>
</dbReference>
<dbReference type="SMART" id="SM00369">
    <property type="entry name" value="LRR_TYP"/>
    <property type="match status" value="11"/>
</dbReference>
<dbReference type="FunFam" id="3.80.10.10:FF:000233">
    <property type="entry name" value="Leucine-rich repeat receptor-like protein kinase TDR"/>
    <property type="match status" value="1"/>
</dbReference>
<dbReference type="CDD" id="cd14066">
    <property type="entry name" value="STKc_IRAK"/>
    <property type="match status" value="1"/>
</dbReference>
<dbReference type="FunFam" id="1.10.510.10:FF:000290">
    <property type="entry name" value="LRR receptor-like serine/threonine-protein kinase ERECTA"/>
    <property type="match status" value="1"/>
</dbReference>
<dbReference type="SUPFAM" id="SSF56112">
    <property type="entry name" value="Protein kinase-like (PK-like)"/>
    <property type="match status" value="1"/>
</dbReference>
<dbReference type="SMART" id="SM00220">
    <property type="entry name" value="S_TKc"/>
    <property type="match status" value="1"/>
</dbReference>
<dbReference type="PROSITE" id="PS50011">
    <property type="entry name" value="PROTEIN_KINASE_DOM"/>
    <property type="match status" value="1"/>
</dbReference>
<dbReference type="EC" id="2.7.11.1" evidence="3"/>
<dbReference type="FunFam" id="3.80.10.10:FF:000361">
    <property type="entry name" value="LRR receptor-like serine/threonine-protein kinase ERL1"/>
    <property type="match status" value="1"/>
</dbReference>
<dbReference type="InterPro" id="IPR008271">
    <property type="entry name" value="Ser/Thr_kinase_AS"/>
</dbReference>
<dbReference type="InterPro" id="IPR011009">
    <property type="entry name" value="Kinase-like_dom_sf"/>
</dbReference>
<dbReference type="PROSITE" id="PS00108">
    <property type="entry name" value="PROTEIN_KINASE_ST"/>
    <property type="match status" value="1"/>
</dbReference>
<keyword evidence="4" id="KW-0723">Serine/threonine-protein kinase</keyword>
<evidence type="ECO:0000256" key="15">
    <source>
        <dbReference type="ARBA" id="ARBA00023170"/>
    </source>
</evidence>
<dbReference type="PANTHER" id="PTHR48056:SF34">
    <property type="entry name" value="LRR RECEPTOR-LIKE SERINE_THREONINE-PROTEIN KINASE ERL1"/>
    <property type="match status" value="1"/>
</dbReference>
<keyword evidence="8 18" id="KW-0732">Signal</keyword>
<name>A0A8T0GZJ3_CERPU</name>
<keyword evidence="16" id="KW-0325">Glycoprotein</keyword>
<accession>A0A8T0GZJ3</accession>
<dbReference type="InterPro" id="IPR003591">
    <property type="entry name" value="Leu-rich_rpt_typical-subtyp"/>
</dbReference>
<dbReference type="PRINTS" id="PR00019">
    <property type="entry name" value="LEURICHRPT"/>
</dbReference>
<feature type="domain" description="Protein kinase" evidence="19">
    <location>
        <begin position="663"/>
        <end position="932"/>
    </location>
</feature>
<proteinExistence type="inferred from homology"/>
<dbReference type="PANTHER" id="PTHR48056">
    <property type="entry name" value="LRR RECEPTOR-LIKE SERINE/THREONINE-PROTEIN KINASE-RELATED"/>
    <property type="match status" value="1"/>
</dbReference>
<gene>
    <name evidence="20" type="ORF">KC19_8G064900</name>
</gene>
<evidence type="ECO:0000256" key="14">
    <source>
        <dbReference type="ARBA" id="ARBA00023136"/>
    </source>
</evidence>
<dbReference type="PROSITE" id="PS51450">
    <property type="entry name" value="LRR"/>
    <property type="match status" value="1"/>
</dbReference>
<keyword evidence="9" id="KW-0677">Repeat</keyword>
<evidence type="ECO:0000313" key="21">
    <source>
        <dbReference type="Proteomes" id="UP000822688"/>
    </source>
</evidence>
<keyword evidence="15" id="KW-0675">Receptor</keyword>
<dbReference type="Pfam" id="PF23598">
    <property type="entry name" value="LRR_14"/>
    <property type="match status" value="1"/>
</dbReference>
<evidence type="ECO:0000256" key="1">
    <source>
        <dbReference type="ARBA" id="ARBA00004479"/>
    </source>
</evidence>
<dbReference type="InterPro" id="IPR055414">
    <property type="entry name" value="LRR_R13L4/SHOC2-like"/>
</dbReference>
<dbReference type="GO" id="GO:0004674">
    <property type="term" value="F:protein serine/threonine kinase activity"/>
    <property type="evidence" value="ECO:0007669"/>
    <property type="project" value="UniProtKB-KW"/>
</dbReference>
<dbReference type="InterPro" id="IPR001245">
    <property type="entry name" value="Ser-Thr/Tyr_kinase_cat_dom"/>
</dbReference>
<evidence type="ECO:0000256" key="4">
    <source>
        <dbReference type="ARBA" id="ARBA00022527"/>
    </source>
</evidence>
<evidence type="ECO:0000256" key="11">
    <source>
        <dbReference type="ARBA" id="ARBA00022777"/>
    </source>
</evidence>
<dbReference type="FunFam" id="3.80.10.10:FF:000077">
    <property type="entry name" value="LRR receptor-like serine/threonine-protein kinase ERL1"/>
    <property type="match status" value="1"/>
</dbReference>
<keyword evidence="10 17" id="KW-0547">Nucleotide-binding</keyword>
<keyword evidence="6" id="KW-0808">Transferase</keyword>
<evidence type="ECO:0000256" key="16">
    <source>
        <dbReference type="ARBA" id="ARBA00023180"/>
    </source>
</evidence>
<evidence type="ECO:0000256" key="2">
    <source>
        <dbReference type="ARBA" id="ARBA00008684"/>
    </source>
</evidence>
<dbReference type="PROSITE" id="PS00107">
    <property type="entry name" value="PROTEIN_KINASE_ATP"/>
    <property type="match status" value="1"/>
</dbReference>
<evidence type="ECO:0000256" key="6">
    <source>
        <dbReference type="ARBA" id="ARBA00022679"/>
    </source>
</evidence>
<dbReference type="Gene3D" id="3.80.10.10">
    <property type="entry name" value="Ribonuclease Inhibitor"/>
    <property type="match status" value="3"/>
</dbReference>
<evidence type="ECO:0000313" key="20">
    <source>
        <dbReference type="EMBL" id="KAG0563855.1"/>
    </source>
</evidence>
<evidence type="ECO:0000256" key="8">
    <source>
        <dbReference type="ARBA" id="ARBA00022729"/>
    </source>
</evidence>
<dbReference type="Proteomes" id="UP000822688">
    <property type="component" value="Chromosome 8"/>
</dbReference>
<evidence type="ECO:0000256" key="3">
    <source>
        <dbReference type="ARBA" id="ARBA00012513"/>
    </source>
</evidence>
<reference evidence="20" key="1">
    <citation type="submission" date="2020-06" db="EMBL/GenBank/DDBJ databases">
        <title>WGS assembly of Ceratodon purpureus strain R40.</title>
        <authorList>
            <person name="Carey S.B."/>
            <person name="Jenkins J."/>
            <person name="Shu S."/>
            <person name="Lovell J.T."/>
            <person name="Sreedasyam A."/>
            <person name="Maumus F."/>
            <person name="Tiley G.P."/>
            <person name="Fernandez-Pozo N."/>
            <person name="Barry K."/>
            <person name="Chen C."/>
            <person name="Wang M."/>
            <person name="Lipzen A."/>
            <person name="Daum C."/>
            <person name="Saski C.A."/>
            <person name="Payton A.C."/>
            <person name="Mcbreen J.C."/>
            <person name="Conrad R.E."/>
            <person name="Kollar L.M."/>
            <person name="Olsson S."/>
            <person name="Huttunen S."/>
            <person name="Landis J.B."/>
            <person name="Wickett N.J."/>
            <person name="Johnson M.G."/>
            <person name="Rensing S.A."/>
            <person name="Grimwood J."/>
            <person name="Schmutz J."/>
            <person name="Mcdaniel S.F."/>
        </authorList>
    </citation>
    <scope>NUCLEOTIDE SEQUENCE</scope>
    <source>
        <strain evidence="20">R40</strain>
    </source>
</reference>
<dbReference type="InterPro" id="IPR032675">
    <property type="entry name" value="LRR_dom_sf"/>
</dbReference>
<evidence type="ECO:0000259" key="19">
    <source>
        <dbReference type="PROSITE" id="PS50011"/>
    </source>
</evidence>
<feature type="signal peptide" evidence="18">
    <location>
        <begin position="1"/>
        <end position="31"/>
    </location>
</feature>
<comment type="subcellular location">
    <subcellularLocation>
        <location evidence="1">Membrane</location>
        <topology evidence="1">Single-pass type I membrane protein</topology>
    </subcellularLocation>
</comment>
<dbReference type="EMBL" id="CM026429">
    <property type="protein sequence ID" value="KAG0563855.1"/>
    <property type="molecule type" value="Genomic_DNA"/>
</dbReference>